<dbReference type="Proteomes" id="UP001164746">
    <property type="component" value="Chromosome 10"/>
</dbReference>
<keyword evidence="2" id="KW-1185">Reference proteome</keyword>
<evidence type="ECO:0000313" key="2">
    <source>
        <dbReference type="Proteomes" id="UP001164746"/>
    </source>
</evidence>
<name>A0ABY7F1L6_MYAAR</name>
<organism evidence="1 2">
    <name type="scientific">Mya arenaria</name>
    <name type="common">Soft-shell clam</name>
    <dbReference type="NCBI Taxonomy" id="6604"/>
    <lineage>
        <taxon>Eukaryota</taxon>
        <taxon>Metazoa</taxon>
        <taxon>Spiralia</taxon>
        <taxon>Lophotrochozoa</taxon>
        <taxon>Mollusca</taxon>
        <taxon>Bivalvia</taxon>
        <taxon>Autobranchia</taxon>
        <taxon>Heteroconchia</taxon>
        <taxon>Euheterodonta</taxon>
        <taxon>Imparidentia</taxon>
        <taxon>Neoheterodontei</taxon>
        <taxon>Myida</taxon>
        <taxon>Myoidea</taxon>
        <taxon>Myidae</taxon>
        <taxon>Mya</taxon>
    </lineage>
</organism>
<reference evidence="1" key="1">
    <citation type="submission" date="2022-11" db="EMBL/GenBank/DDBJ databases">
        <title>Centuries of genome instability and evolution in soft-shell clam transmissible cancer (bioRxiv).</title>
        <authorList>
            <person name="Hart S.F.M."/>
            <person name="Yonemitsu M.A."/>
            <person name="Giersch R.M."/>
            <person name="Beal B.F."/>
            <person name="Arriagada G."/>
            <person name="Davis B.W."/>
            <person name="Ostrander E.A."/>
            <person name="Goff S.P."/>
            <person name="Metzger M.J."/>
        </authorList>
    </citation>
    <scope>NUCLEOTIDE SEQUENCE</scope>
    <source>
        <strain evidence="1">MELC-2E11</strain>
        <tissue evidence="1">Siphon/mantle</tissue>
    </source>
</reference>
<gene>
    <name evidence="1" type="ORF">MAR_030672</name>
</gene>
<sequence>MLTNVTRAGCVCCILPAPFNCNAAQNTESQRRSEQSAVLLSLFESDELSEQIELPSSSAVIMISGTSCALVTSGNEALDRIVRVVLWDATADIGLADTGVLHLKAGDGIRTSGALF</sequence>
<protein>
    <submittedName>
        <fullName evidence="1">Uncharacterized protein</fullName>
    </submittedName>
</protein>
<evidence type="ECO:0000313" key="1">
    <source>
        <dbReference type="EMBL" id="WAR16078.1"/>
    </source>
</evidence>
<dbReference type="EMBL" id="CP111021">
    <property type="protein sequence ID" value="WAR16078.1"/>
    <property type="molecule type" value="Genomic_DNA"/>
</dbReference>
<accession>A0ABY7F1L6</accession>
<proteinExistence type="predicted"/>